<evidence type="ECO:0000313" key="4">
    <source>
        <dbReference type="EMBL" id="PIY71729.1"/>
    </source>
</evidence>
<evidence type="ECO:0000259" key="3">
    <source>
        <dbReference type="SMART" id="SM00634"/>
    </source>
</evidence>
<dbReference type="SMART" id="SM00634">
    <property type="entry name" value="BID_1"/>
    <property type="match status" value="1"/>
</dbReference>
<dbReference type="EMBL" id="PFLI01000160">
    <property type="protein sequence ID" value="PIY71729.1"/>
    <property type="molecule type" value="Genomic_DNA"/>
</dbReference>
<keyword evidence="2" id="KW-0472">Membrane</keyword>
<accession>A0A2M7QHD5</accession>
<gene>
    <name evidence="4" type="ORF">COY87_04655</name>
</gene>
<feature type="domain" description="Big-1" evidence="3">
    <location>
        <begin position="44"/>
        <end position="132"/>
    </location>
</feature>
<dbReference type="Pfam" id="PF02369">
    <property type="entry name" value="Big_1"/>
    <property type="match status" value="1"/>
</dbReference>
<evidence type="ECO:0000256" key="1">
    <source>
        <dbReference type="ARBA" id="ARBA00010116"/>
    </source>
</evidence>
<name>A0A2M7QHD5_9BACT</name>
<comment type="similarity">
    <text evidence="1">Belongs to the intimin/invasin family.</text>
</comment>
<proteinExistence type="inferred from homology"/>
<dbReference type="InterPro" id="IPR013783">
    <property type="entry name" value="Ig-like_fold"/>
</dbReference>
<keyword evidence="2" id="KW-0812">Transmembrane</keyword>
<reference evidence="5" key="1">
    <citation type="submission" date="2017-09" db="EMBL/GenBank/DDBJ databases">
        <title>Depth-based differentiation of microbial function through sediment-hosted aquifers and enrichment of novel symbionts in the deep terrestrial subsurface.</title>
        <authorList>
            <person name="Probst A.J."/>
            <person name="Ladd B."/>
            <person name="Jarett J.K."/>
            <person name="Geller-Mcgrath D.E."/>
            <person name="Sieber C.M.K."/>
            <person name="Emerson J.B."/>
            <person name="Anantharaman K."/>
            <person name="Thomas B.C."/>
            <person name="Malmstrom R."/>
            <person name="Stieglmeier M."/>
            <person name="Klingl A."/>
            <person name="Woyke T."/>
            <person name="Ryan C.M."/>
            <person name="Banfield J.F."/>
        </authorList>
    </citation>
    <scope>NUCLEOTIDE SEQUENCE [LARGE SCALE GENOMIC DNA]</scope>
</reference>
<keyword evidence="2" id="KW-1133">Transmembrane helix</keyword>
<comment type="caution">
    <text evidence="4">The sequence shown here is derived from an EMBL/GenBank/DDBJ whole genome shotgun (WGS) entry which is preliminary data.</text>
</comment>
<dbReference type="SUPFAM" id="SSF49373">
    <property type="entry name" value="Invasin/intimin cell-adhesion fragments"/>
    <property type="match status" value="1"/>
</dbReference>
<evidence type="ECO:0000313" key="5">
    <source>
        <dbReference type="Proteomes" id="UP000229401"/>
    </source>
</evidence>
<dbReference type="Gene3D" id="2.60.40.10">
    <property type="entry name" value="Immunoglobulins"/>
    <property type="match status" value="1"/>
</dbReference>
<dbReference type="InterPro" id="IPR008964">
    <property type="entry name" value="Invasin/intimin_cell_adhesion"/>
</dbReference>
<dbReference type="InterPro" id="IPR003344">
    <property type="entry name" value="Big_1_dom"/>
</dbReference>
<protein>
    <recommendedName>
        <fullName evidence="3">Big-1 domain-containing protein</fullName>
    </recommendedName>
</protein>
<sequence>MEKKLQVVLLLFFLTFSTFVIMVFFNQPLSKFTRAKEDVLASSKNSLLFAYPLSLKADNETKSTISVFIRSENGLPIKNKKITINTTLGVLKESNLTTDEQGKASTTIISQTSGIAQITAYFDSILLIQKLSIKFE</sequence>
<evidence type="ECO:0000256" key="2">
    <source>
        <dbReference type="SAM" id="Phobius"/>
    </source>
</evidence>
<organism evidence="4 5">
    <name type="scientific">Candidatus Roizmanbacteria bacterium CG_4_10_14_0_8_um_filter_33_9</name>
    <dbReference type="NCBI Taxonomy" id="1974826"/>
    <lineage>
        <taxon>Bacteria</taxon>
        <taxon>Candidatus Roizmaniibacteriota</taxon>
    </lineage>
</organism>
<feature type="transmembrane region" description="Helical" evidence="2">
    <location>
        <begin position="7"/>
        <end position="25"/>
    </location>
</feature>
<dbReference type="AlphaFoldDB" id="A0A2M7QHD5"/>
<dbReference type="Proteomes" id="UP000229401">
    <property type="component" value="Unassembled WGS sequence"/>
</dbReference>